<feature type="region of interest" description="Disordered" evidence="9">
    <location>
        <begin position="1"/>
        <end position="36"/>
    </location>
</feature>
<protein>
    <recommendedName>
        <fullName evidence="8">Autophagy-related protein</fullName>
    </recommendedName>
</protein>
<keyword evidence="11" id="KW-1185">Reference proteome</keyword>
<dbReference type="PANTHER" id="PTHR23519:SF5">
    <property type="entry name" value="AUTOPHAGY-RELATED PROTEIN"/>
    <property type="match status" value="1"/>
</dbReference>
<feature type="transmembrane region" description="Helical" evidence="8">
    <location>
        <begin position="345"/>
        <end position="366"/>
    </location>
</feature>
<reference evidence="10 11" key="1">
    <citation type="submission" date="2021-08" db="EMBL/GenBank/DDBJ databases">
        <title>The highly contiguous genome resource for Trichoderma semiorbis FJ059, a fungal antagonistic to plant pathogens.</title>
        <authorList>
            <person name="Liu T."/>
        </authorList>
    </citation>
    <scope>NUCLEOTIDE SEQUENCE [LARGE SCALE GENOMIC DNA]</scope>
    <source>
        <strain evidence="10 11">FJ059</strain>
    </source>
</reference>
<dbReference type="EMBL" id="JAIMJC010000006">
    <property type="protein sequence ID" value="KAH0523835.1"/>
    <property type="molecule type" value="Genomic_DNA"/>
</dbReference>
<keyword evidence="8" id="KW-0029">Amino-acid transport</keyword>
<dbReference type="InterPro" id="IPR050495">
    <property type="entry name" value="ATG22/LtaA_families"/>
</dbReference>
<dbReference type="GO" id="GO:0006914">
    <property type="term" value="P:autophagy"/>
    <property type="evidence" value="ECO:0007669"/>
    <property type="project" value="UniProtKB-KW"/>
</dbReference>
<keyword evidence="5 8" id="KW-1133">Transmembrane helix</keyword>
<dbReference type="SUPFAM" id="SSF103473">
    <property type="entry name" value="MFS general substrate transporter"/>
    <property type="match status" value="1"/>
</dbReference>
<dbReference type="InterPro" id="IPR036259">
    <property type="entry name" value="MFS_trans_sf"/>
</dbReference>
<evidence type="ECO:0000256" key="2">
    <source>
        <dbReference type="ARBA" id="ARBA00006978"/>
    </source>
</evidence>
<keyword evidence="6 8" id="KW-0072">Autophagy</keyword>
<organism evidence="10 11">
    <name type="scientific">Trichoderma semiorbis</name>
    <dbReference type="NCBI Taxonomy" id="1491008"/>
    <lineage>
        <taxon>Eukaryota</taxon>
        <taxon>Fungi</taxon>
        <taxon>Dikarya</taxon>
        <taxon>Ascomycota</taxon>
        <taxon>Pezizomycotina</taxon>
        <taxon>Sordariomycetes</taxon>
        <taxon>Hypocreomycetidae</taxon>
        <taxon>Hypocreales</taxon>
        <taxon>Hypocreaceae</taxon>
        <taxon>Trichoderma</taxon>
    </lineage>
</organism>
<evidence type="ECO:0000313" key="11">
    <source>
        <dbReference type="Proteomes" id="UP000826573"/>
    </source>
</evidence>
<dbReference type="PANTHER" id="PTHR23519">
    <property type="entry name" value="AUTOPHAGY-RELATED PROTEIN 22"/>
    <property type="match status" value="1"/>
</dbReference>
<comment type="function">
    <text evidence="8">Vacuolar effluxer which mediate the efflux of amino acids resulting from autophagic degradation. The release of autophagic amino acids allows the maintenance of protein synthesis and viability during nitrogen starvation.</text>
</comment>
<dbReference type="Proteomes" id="UP000826573">
    <property type="component" value="Unassembled WGS sequence"/>
</dbReference>
<evidence type="ECO:0000256" key="8">
    <source>
        <dbReference type="RuleBase" id="RU363073"/>
    </source>
</evidence>
<feature type="transmembrane region" description="Helical" evidence="8">
    <location>
        <begin position="478"/>
        <end position="497"/>
    </location>
</feature>
<evidence type="ECO:0000313" key="10">
    <source>
        <dbReference type="EMBL" id="KAH0523835.1"/>
    </source>
</evidence>
<comment type="caution">
    <text evidence="10">The sequence shown here is derived from an EMBL/GenBank/DDBJ whole genome shotgun (WGS) entry which is preliminary data.</text>
</comment>
<dbReference type="AlphaFoldDB" id="A0A9P8KMN7"/>
<sequence>MASVDSTTAALEPRSNETSNPAQNVDDDTKRGLSEPSRAVEVELPGTVMPALGEGDIPTTTKWEIWTWYGYYIGANGLSLFNFGPTAFQNLLDQAAPESGLLMFAGRLRDVNSIVLLANGISFALQAALFLIIGAYADFGTGRVHHPDQWKIGTGLYIVGLIAYQLTLTYWTAAFPSLARNTTQLKDSRLSYEAGDITLEELDRRDEMERSRLSNVSFYIQSVGEVVILAIIVGIMFGLHVDDSADNNNWGLSVLIAFATAVWLVVSIPWFFVEKSRPGMMIPPGYNIVTVGFWQLYEAITQIKQLKQSLIFLVGYFLLGDSLNTTVTVISTLQNSVVSYNTLTLTYLLIVGIVAQGVGIGAFWLIQKKFNLSAKTMFNAVMVSIILLDGWGMIGNWTDKFGFHNEWEVWVYQAFYGLFVCPWYSYSQIMISSVTPRGHEFLFFSIFNIIGKSSSFIGPLISSAIIDATPNGSNNSAPFYFLFALTIVSTVGIWSFLDLDKSAREQEAFLAQEKARIMGDDVTNSKTNEQDQADT</sequence>
<gene>
    <name evidence="10" type="ORF">TsFJ059_008786</name>
</gene>
<feature type="transmembrane region" description="Helical" evidence="8">
    <location>
        <begin position="378"/>
        <end position="398"/>
    </location>
</feature>
<feature type="compositionally biased region" description="Basic and acidic residues" evidence="9">
    <location>
        <begin position="27"/>
        <end position="36"/>
    </location>
</feature>
<feature type="transmembrane region" description="Helical" evidence="8">
    <location>
        <begin position="218"/>
        <end position="238"/>
    </location>
</feature>
<dbReference type="GO" id="GO:0006865">
    <property type="term" value="P:amino acid transport"/>
    <property type="evidence" value="ECO:0007669"/>
    <property type="project" value="UniProtKB-KW"/>
</dbReference>
<evidence type="ECO:0000256" key="3">
    <source>
        <dbReference type="ARBA" id="ARBA00022448"/>
    </source>
</evidence>
<feature type="transmembrane region" description="Helical" evidence="8">
    <location>
        <begin position="250"/>
        <end position="273"/>
    </location>
</feature>
<dbReference type="InterPro" id="IPR024671">
    <property type="entry name" value="Atg22-like"/>
</dbReference>
<keyword evidence="4 8" id="KW-0812">Transmembrane</keyword>
<evidence type="ECO:0000256" key="5">
    <source>
        <dbReference type="ARBA" id="ARBA00022989"/>
    </source>
</evidence>
<evidence type="ECO:0000256" key="1">
    <source>
        <dbReference type="ARBA" id="ARBA00004128"/>
    </source>
</evidence>
<feature type="transmembrane region" description="Helical" evidence="8">
    <location>
        <begin position="156"/>
        <end position="179"/>
    </location>
</feature>
<feature type="transmembrane region" description="Helical" evidence="8">
    <location>
        <begin position="310"/>
        <end position="333"/>
    </location>
</feature>
<keyword evidence="3 8" id="KW-0813">Transport</keyword>
<keyword evidence="8" id="KW-0926">Vacuole</keyword>
<name>A0A9P8KMN7_9HYPO</name>
<feature type="transmembrane region" description="Helical" evidence="8">
    <location>
        <begin position="441"/>
        <end position="466"/>
    </location>
</feature>
<accession>A0A9P8KMN7</accession>
<dbReference type="Gene3D" id="1.20.1250.20">
    <property type="entry name" value="MFS general substrate transporter like domains"/>
    <property type="match status" value="1"/>
</dbReference>
<feature type="transmembrane region" description="Helical" evidence="8">
    <location>
        <begin position="410"/>
        <end position="429"/>
    </location>
</feature>
<proteinExistence type="inferred from homology"/>
<evidence type="ECO:0000256" key="6">
    <source>
        <dbReference type="ARBA" id="ARBA00023006"/>
    </source>
</evidence>
<evidence type="ECO:0000256" key="7">
    <source>
        <dbReference type="ARBA" id="ARBA00023136"/>
    </source>
</evidence>
<comment type="subcellular location">
    <subcellularLocation>
        <location evidence="1 8">Vacuole membrane</location>
        <topology evidence="1 8">Multi-pass membrane protein</topology>
    </subcellularLocation>
</comment>
<dbReference type="Pfam" id="PF11700">
    <property type="entry name" value="ATG22"/>
    <property type="match status" value="2"/>
</dbReference>
<comment type="similarity">
    <text evidence="2 8">Belongs to the ATG22 family.</text>
</comment>
<dbReference type="GO" id="GO:0005774">
    <property type="term" value="C:vacuolar membrane"/>
    <property type="evidence" value="ECO:0007669"/>
    <property type="project" value="UniProtKB-SubCell"/>
</dbReference>
<evidence type="ECO:0000256" key="9">
    <source>
        <dbReference type="SAM" id="MobiDB-lite"/>
    </source>
</evidence>
<feature type="transmembrane region" description="Helical" evidence="8">
    <location>
        <begin position="114"/>
        <end position="136"/>
    </location>
</feature>
<evidence type="ECO:0000256" key="4">
    <source>
        <dbReference type="ARBA" id="ARBA00022692"/>
    </source>
</evidence>
<keyword evidence="7 8" id="KW-0472">Membrane</keyword>